<dbReference type="Proteomes" id="UP000028875">
    <property type="component" value="Unassembled WGS sequence"/>
</dbReference>
<dbReference type="RefSeq" id="WP_038246322.1">
    <property type="nucleotide sequence ID" value="NZ_BNER01000005.1"/>
</dbReference>
<gene>
    <name evidence="2" type="ORF">BN990_03967</name>
</gene>
<protein>
    <recommendedName>
        <fullName evidence="4">Voltage-dependent anion channel</fullName>
    </recommendedName>
</protein>
<dbReference type="AlphaFoldDB" id="A0A024QGB8"/>
<dbReference type="InterPro" id="IPR038665">
    <property type="entry name" value="Voltage-dep_anion_channel_sf"/>
</dbReference>
<keyword evidence="3" id="KW-1185">Reference proteome</keyword>
<dbReference type="EMBL" id="CCDP010000003">
    <property type="protein sequence ID" value="CDQ41593.1"/>
    <property type="molecule type" value="Genomic_DNA"/>
</dbReference>
<accession>A0A024QGB8</accession>
<evidence type="ECO:0000256" key="1">
    <source>
        <dbReference type="SAM" id="Phobius"/>
    </source>
</evidence>
<dbReference type="Gene3D" id="1.50.10.150">
    <property type="entry name" value="Voltage-dependent anion channel"/>
    <property type="match status" value="1"/>
</dbReference>
<dbReference type="eggNOG" id="ENOG502Z8DK">
    <property type="taxonomic scope" value="Bacteria"/>
</dbReference>
<comment type="caution">
    <text evidence="2">The sequence shown here is derived from an EMBL/GenBank/DDBJ whole genome shotgun (WGS) entry which is preliminary data.</text>
</comment>
<evidence type="ECO:0008006" key="4">
    <source>
        <dbReference type="Google" id="ProtNLM"/>
    </source>
</evidence>
<feature type="transmembrane region" description="Helical" evidence="1">
    <location>
        <begin position="166"/>
        <end position="186"/>
    </location>
</feature>
<feature type="transmembrane region" description="Helical" evidence="1">
    <location>
        <begin position="39"/>
        <end position="61"/>
    </location>
</feature>
<feature type="transmembrane region" description="Helical" evidence="1">
    <location>
        <begin position="137"/>
        <end position="160"/>
    </location>
</feature>
<reference evidence="3" key="2">
    <citation type="submission" date="2014-05" db="EMBL/GenBank/DDBJ databases">
        <title>Draft genome sequence of Virgibacillus massiliensis Vm-5.</title>
        <authorList>
            <person name="Khelaifia S."/>
            <person name="Croce O."/>
            <person name="Lagier J.C."/>
            <person name="Raoult D."/>
        </authorList>
    </citation>
    <scope>NUCLEOTIDE SEQUENCE [LARGE SCALE GENOMIC DNA]</scope>
    <source>
        <strain evidence="3">Vm-5</strain>
    </source>
</reference>
<feature type="transmembrane region" description="Helical" evidence="1">
    <location>
        <begin position="230"/>
        <end position="252"/>
    </location>
</feature>
<feature type="transmembrane region" description="Helical" evidence="1">
    <location>
        <begin position="73"/>
        <end position="96"/>
    </location>
</feature>
<organism evidence="2 3">
    <name type="scientific">Virgibacillus massiliensis</name>
    <dbReference type="NCBI Taxonomy" id="1462526"/>
    <lineage>
        <taxon>Bacteria</taxon>
        <taxon>Bacillati</taxon>
        <taxon>Bacillota</taxon>
        <taxon>Bacilli</taxon>
        <taxon>Bacillales</taxon>
        <taxon>Bacillaceae</taxon>
        <taxon>Virgibacillus</taxon>
    </lineage>
</organism>
<feature type="transmembrane region" description="Helical" evidence="1">
    <location>
        <begin position="12"/>
        <end position="33"/>
    </location>
</feature>
<keyword evidence="1" id="KW-1133">Transmembrane helix</keyword>
<feature type="transmembrane region" description="Helical" evidence="1">
    <location>
        <begin position="102"/>
        <end position="125"/>
    </location>
</feature>
<proteinExistence type="predicted"/>
<feature type="transmembrane region" description="Helical" evidence="1">
    <location>
        <begin position="304"/>
        <end position="325"/>
    </location>
</feature>
<feature type="transmembrane region" description="Helical" evidence="1">
    <location>
        <begin position="264"/>
        <end position="284"/>
    </location>
</feature>
<reference evidence="2 3" key="1">
    <citation type="submission" date="2014-03" db="EMBL/GenBank/DDBJ databases">
        <authorList>
            <person name="Urmite Genomes U."/>
        </authorList>
    </citation>
    <scope>NUCLEOTIDE SEQUENCE [LARGE SCALE GENOMIC DNA]</scope>
    <source>
        <strain evidence="2 3">Vm-5</strain>
    </source>
</reference>
<name>A0A024QGB8_9BACI</name>
<feature type="transmembrane region" description="Helical" evidence="1">
    <location>
        <begin position="206"/>
        <end position="224"/>
    </location>
</feature>
<keyword evidence="1" id="KW-0812">Transmembrane</keyword>
<keyword evidence="1" id="KW-0472">Membrane</keyword>
<evidence type="ECO:0000313" key="3">
    <source>
        <dbReference type="Proteomes" id="UP000028875"/>
    </source>
</evidence>
<sequence>MASKNIIINPSSGAIIMALGIFLFVTIDAFPFLENIKLFFVFIFLYIGMLIYTLITIQLFHKDFLISLLINPVNSFVIGTWIAGISVLSNVIMKYLPEFHRFVQGIVCVNTLLWLGFLLICLYNFKRLYKKSQKYPVHGIILLSTVATQSMVLSWIPFFQQIPIKLIKIIIMIGLLFYGLGILLIIFRYSRNNWSLLDDWTNTNCIIHGALSITGLAIVSSHLLSADLILIFWLLVFILFLLVESIEIVRGIKRVSNLGWKKGIFTYNVSQWSRNFTFGMFYAFTFKIHSNIDYKSTLESLHEIILSFWNWTVLLILVIEIGIWFRSYFIDRNKITEKASI</sequence>
<evidence type="ECO:0000313" key="2">
    <source>
        <dbReference type="EMBL" id="CDQ41593.1"/>
    </source>
</evidence>
<dbReference type="OrthoDB" id="2734473at2"/>